<gene>
    <name evidence="1" type="ORF">K505DRAFT_98393</name>
</gene>
<dbReference type="EMBL" id="MU002161">
    <property type="protein sequence ID" value="KAF2789111.1"/>
    <property type="molecule type" value="Genomic_DNA"/>
</dbReference>
<protein>
    <submittedName>
        <fullName evidence="1">Uncharacterized protein</fullName>
    </submittedName>
</protein>
<dbReference type="OrthoDB" id="10652865at2759"/>
<evidence type="ECO:0000313" key="2">
    <source>
        <dbReference type="Proteomes" id="UP000799757"/>
    </source>
</evidence>
<sequence>MFHRRQSSFALEKHRILNSTFATITVSVPRGRGPLPPVYFAYKLSSPADPPRPKRLIQGLTPAMLKIYAPNLSNLLDDAHVLVIPAEIYGADGGSGQQGWPYEERLRDGRPFPSVLEWIRCAWASITPTPVSVQVPFSADELVAYLTACNVLGMQAQAAQLEKHILDIVTYRPLQIGEIKAVWEYATAAPLAFPHPRSTVDDDVSPEVLIPRHFSDPNIVCCFAQNLRTITPQAWRGVFPLGYTPPAALVYQQMLPGLFGTGNVDPHKEFDTYLKAQPRLWALMWKLDLAVYVEVMERKADKMWRKERLEEWIVENRAWYGKK</sequence>
<reference evidence="1" key="1">
    <citation type="journal article" date="2020" name="Stud. Mycol.">
        <title>101 Dothideomycetes genomes: a test case for predicting lifestyles and emergence of pathogens.</title>
        <authorList>
            <person name="Haridas S."/>
            <person name="Albert R."/>
            <person name="Binder M."/>
            <person name="Bloem J."/>
            <person name="Labutti K."/>
            <person name="Salamov A."/>
            <person name="Andreopoulos B."/>
            <person name="Baker S."/>
            <person name="Barry K."/>
            <person name="Bills G."/>
            <person name="Bluhm B."/>
            <person name="Cannon C."/>
            <person name="Castanera R."/>
            <person name="Culley D."/>
            <person name="Daum C."/>
            <person name="Ezra D."/>
            <person name="Gonzalez J."/>
            <person name="Henrissat B."/>
            <person name="Kuo A."/>
            <person name="Liang C."/>
            <person name="Lipzen A."/>
            <person name="Lutzoni F."/>
            <person name="Magnuson J."/>
            <person name="Mondo S."/>
            <person name="Nolan M."/>
            <person name="Ohm R."/>
            <person name="Pangilinan J."/>
            <person name="Park H.-J."/>
            <person name="Ramirez L."/>
            <person name="Alfaro M."/>
            <person name="Sun H."/>
            <person name="Tritt A."/>
            <person name="Yoshinaga Y."/>
            <person name="Zwiers L.-H."/>
            <person name="Turgeon B."/>
            <person name="Goodwin S."/>
            <person name="Spatafora J."/>
            <person name="Crous P."/>
            <person name="Grigoriev I."/>
        </authorList>
    </citation>
    <scope>NUCLEOTIDE SEQUENCE</scope>
    <source>
        <strain evidence="1">CBS 109.77</strain>
    </source>
</reference>
<accession>A0A6A6WYW3</accession>
<evidence type="ECO:0000313" key="1">
    <source>
        <dbReference type="EMBL" id="KAF2789111.1"/>
    </source>
</evidence>
<organism evidence="1 2">
    <name type="scientific">Melanomma pulvis-pyrius CBS 109.77</name>
    <dbReference type="NCBI Taxonomy" id="1314802"/>
    <lineage>
        <taxon>Eukaryota</taxon>
        <taxon>Fungi</taxon>
        <taxon>Dikarya</taxon>
        <taxon>Ascomycota</taxon>
        <taxon>Pezizomycotina</taxon>
        <taxon>Dothideomycetes</taxon>
        <taxon>Pleosporomycetidae</taxon>
        <taxon>Pleosporales</taxon>
        <taxon>Melanommataceae</taxon>
        <taxon>Melanomma</taxon>
    </lineage>
</organism>
<proteinExistence type="predicted"/>
<name>A0A6A6WYW3_9PLEO</name>
<dbReference type="AlphaFoldDB" id="A0A6A6WYW3"/>
<dbReference type="Proteomes" id="UP000799757">
    <property type="component" value="Unassembled WGS sequence"/>
</dbReference>
<keyword evidence="2" id="KW-1185">Reference proteome</keyword>